<evidence type="ECO:0000313" key="2">
    <source>
        <dbReference type="Proteomes" id="UP000185674"/>
    </source>
</evidence>
<name>A0A1P8ENI7_9GAMM</name>
<protein>
    <submittedName>
        <fullName evidence="1">Uncharacterized protein</fullName>
    </submittedName>
</protein>
<accession>A0A1P8ENI7</accession>
<organism evidence="1 2">
    <name type="scientific">Acinetobacter soli</name>
    <dbReference type="NCBI Taxonomy" id="487316"/>
    <lineage>
        <taxon>Bacteria</taxon>
        <taxon>Pseudomonadati</taxon>
        <taxon>Pseudomonadota</taxon>
        <taxon>Gammaproteobacteria</taxon>
        <taxon>Moraxellales</taxon>
        <taxon>Moraxellaceae</taxon>
        <taxon>Acinetobacter</taxon>
    </lineage>
</organism>
<geneLocation type="plasmid" evidence="2">
    <name>pgfj2</name>
</geneLocation>
<dbReference type="EMBL" id="CP016898">
    <property type="protein sequence ID" value="APV37739.1"/>
    <property type="molecule type" value="Genomic_DNA"/>
</dbReference>
<proteinExistence type="predicted"/>
<sequence>MVTLNHNPDGKLVVSDAGTISEIAQILADYYQYKGYSTTKEDIEEILVLDFLFYAAWATTEGQSRSTQIIDKSAVISVSEWGILDPVVRAHCDYLQSQRVEASGSIGMQHFGLTSSEANQIYVNAKEEMKKTAFVEAPFLVEYEYPRPLNRRVD</sequence>
<dbReference type="Proteomes" id="UP000185674">
    <property type="component" value="Plasmid pGFJ2"/>
</dbReference>
<keyword evidence="1" id="KW-0614">Plasmid</keyword>
<dbReference type="AlphaFoldDB" id="A0A1P8ENI7"/>
<gene>
    <name evidence="1" type="ORF">BEN76_16970</name>
</gene>
<dbReference type="KEGG" id="asol:BEN76_16970"/>
<dbReference type="RefSeq" id="WP_076033747.1">
    <property type="nucleotide sequence ID" value="NZ_CP016898.1"/>
</dbReference>
<evidence type="ECO:0000313" key="1">
    <source>
        <dbReference type="EMBL" id="APV37739.1"/>
    </source>
</evidence>
<reference evidence="1 2" key="1">
    <citation type="submission" date="2016-08" db="EMBL/GenBank/DDBJ databases">
        <title>Complete genome sequence of Acinetobacter baylyi strain GFJ2.</title>
        <authorList>
            <person name="Tabata M."/>
            <person name="Kuboki S."/>
            <person name="Gibu N."/>
            <person name="Kinouchi Y."/>
            <person name="Vangnai A."/>
            <person name="Kasai D."/>
            <person name="Fukuda M."/>
        </authorList>
    </citation>
    <scope>NUCLEOTIDE SEQUENCE [LARGE SCALE GENOMIC DNA]</scope>
    <source>
        <strain evidence="1 2">GFJ2</strain>
        <plasmid evidence="2">Plasmid pgfj2</plasmid>
    </source>
</reference>